<accession>A0ABV5KZM6</accession>
<dbReference type="RefSeq" id="WP_377502163.1">
    <property type="nucleotide sequence ID" value="NZ_JBHMDO010000049.1"/>
</dbReference>
<reference evidence="1 2" key="1">
    <citation type="submission" date="2024-09" db="EMBL/GenBank/DDBJ databases">
        <authorList>
            <person name="Sun Q."/>
            <person name="Mori K."/>
        </authorList>
    </citation>
    <scope>NUCLEOTIDE SEQUENCE [LARGE SCALE GENOMIC DNA]</scope>
    <source>
        <strain evidence="1 2">TISTR 2452</strain>
    </source>
</reference>
<name>A0ABV5KZM6_9BACL</name>
<protein>
    <submittedName>
        <fullName evidence="1">Uncharacterized protein</fullName>
    </submittedName>
</protein>
<organism evidence="1 2">
    <name type="scientific">Paenibacillus aurantiacus</name>
    <dbReference type="NCBI Taxonomy" id="1936118"/>
    <lineage>
        <taxon>Bacteria</taxon>
        <taxon>Bacillati</taxon>
        <taxon>Bacillota</taxon>
        <taxon>Bacilli</taxon>
        <taxon>Bacillales</taxon>
        <taxon>Paenibacillaceae</taxon>
        <taxon>Paenibacillus</taxon>
    </lineage>
</organism>
<proteinExistence type="predicted"/>
<keyword evidence="2" id="KW-1185">Reference proteome</keyword>
<comment type="caution">
    <text evidence="1">The sequence shown here is derived from an EMBL/GenBank/DDBJ whole genome shotgun (WGS) entry which is preliminary data.</text>
</comment>
<gene>
    <name evidence="1" type="ORF">ACFFSY_32310</name>
</gene>
<sequence length="257" mass="30411">MLKQELLQEANQVGIHLSSHMFERYVQHSFIISDKSGRGYYRGVQTNYHERTLETLMYIDRLKSEKRIKNQKDYIFALFWRGYPVDWYKLKARLMEFHSNTMKSFKVIAVLSENREYQELLDEIAEEEASKSPKAIGRPSRETLQIKENEAKEFAKGYIWVSQFISGILKNNAISPQVFDDFNQQAKLKNQYLNDSILLYANNWLQLKTWRDAVKQSNELDYEETYKVIHLMKEYWGDLESTYGSVYDIPVIGELGL</sequence>
<evidence type="ECO:0000313" key="2">
    <source>
        <dbReference type="Proteomes" id="UP001589747"/>
    </source>
</evidence>
<evidence type="ECO:0000313" key="1">
    <source>
        <dbReference type="EMBL" id="MFB9330649.1"/>
    </source>
</evidence>
<dbReference type="Proteomes" id="UP001589747">
    <property type="component" value="Unassembled WGS sequence"/>
</dbReference>
<dbReference type="EMBL" id="JBHMDO010000049">
    <property type="protein sequence ID" value="MFB9330649.1"/>
    <property type="molecule type" value="Genomic_DNA"/>
</dbReference>